<organism evidence="4 5">
    <name type="scientific">Coptis chinensis</name>
    <dbReference type="NCBI Taxonomy" id="261450"/>
    <lineage>
        <taxon>Eukaryota</taxon>
        <taxon>Viridiplantae</taxon>
        <taxon>Streptophyta</taxon>
        <taxon>Embryophyta</taxon>
        <taxon>Tracheophyta</taxon>
        <taxon>Spermatophyta</taxon>
        <taxon>Magnoliopsida</taxon>
        <taxon>Ranunculales</taxon>
        <taxon>Ranunculaceae</taxon>
        <taxon>Coptidoideae</taxon>
        <taxon>Coptis</taxon>
    </lineage>
</organism>
<dbReference type="InterPro" id="IPR051886">
    <property type="entry name" value="Seed_Dev/Stress_Resp_Reg"/>
</dbReference>
<keyword evidence="5" id="KW-1185">Reference proteome</keyword>
<feature type="region of interest" description="Disordered" evidence="2">
    <location>
        <begin position="1"/>
        <end position="65"/>
    </location>
</feature>
<evidence type="ECO:0000256" key="2">
    <source>
        <dbReference type="SAM" id="MobiDB-lite"/>
    </source>
</evidence>
<feature type="coiled-coil region" evidence="1">
    <location>
        <begin position="269"/>
        <end position="296"/>
    </location>
</feature>
<feature type="compositionally biased region" description="Basic and acidic residues" evidence="2">
    <location>
        <begin position="56"/>
        <end position="65"/>
    </location>
</feature>
<dbReference type="AlphaFoldDB" id="A0A835LQG1"/>
<comment type="caution">
    <text evidence="4">The sequence shown here is derived from an EMBL/GenBank/DDBJ whole genome shotgun (WGS) entry which is preliminary data.</text>
</comment>
<proteinExistence type="predicted"/>
<name>A0A835LQG1_9MAGN</name>
<dbReference type="OrthoDB" id="542841at2759"/>
<keyword evidence="1" id="KW-0175">Coiled coil</keyword>
<feature type="domain" description="DOG1" evidence="3">
    <location>
        <begin position="110"/>
        <end position="317"/>
    </location>
</feature>
<dbReference type="Pfam" id="PF14144">
    <property type="entry name" value="DOG1"/>
    <property type="match status" value="1"/>
</dbReference>
<evidence type="ECO:0000259" key="3">
    <source>
        <dbReference type="PROSITE" id="PS51806"/>
    </source>
</evidence>
<dbReference type="PROSITE" id="PS51806">
    <property type="entry name" value="DOG1"/>
    <property type="match status" value="1"/>
</dbReference>
<evidence type="ECO:0000313" key="5">
    <source>
        <dbReference type="Proteomes" id="UP000631114"/>
    </source>
</evidence>
<dbReference type="GO" id="GO:0006351">
    <property type="term" value="P:DNA-templated transcription"/>
    <property type="evidence" value="ECO:0007669"/>
    <property type="project" value="InterPro"/>
</dbReference>
<gene>
    <name evidence="4" type="ORF">IFM89_004989</name>
</gene>
<dbReference type="Proteomes" id="UP000631114">
    <property type="component" value="Unassembled WGS sequence"/>
</dbReference>
<sequence>MKFPTAPKLFPNRDSSDDDAHDIRVSNDPQKNLRSADPHAPSSTVSAVPTAPPKASVEERGKAKVRDEKEKELYNCFLGEISKLQTLYQREALEYVEQIKKGRKDVETERNNFNKFFQSWIDEEDLHLHELISVSKTQAETKSSRDEQERVLRPLIDRVIQHYEDYYITKTISGKQDVLSVLSPSWTSTLEDAFLWIGGWRPSMAFHLLYSKFGLQMESKLAEIIRGLGTVNESIGLEHEVEALRVQLVAANTYAERYKTSTLQAKEAYLTIRAEVEELEKKLDDLQEEQERRTLGELRRESPEDALVRFWRCGIFW</sequence>
<protein>
    <recommendedName>
        <fullName evidence="3">DOG1 domain-containing protein</fullName>
    </recommendedName>
</protein>
<dbReference type="PANTHER" id="PTHR46354">
    <property type="entry name" value="DOG1 DOMAIN-CONTAINING PROTEIN"/>
    <property type="match status" value="1"/>
</dbReference>
<evidence type="ECO:0000313" key="4">
    <source>
        <dbReference type="EMBL" id="KAF9604283.1"/>
    </source>
</evidence>
<dbReference type="InterPro" id="IPR025422">
    <property type="entry name" value="TGA_domain"/>
</dbReference>
<reference evidence="4 5" key="1">
    <citation type="submission" date="2020-10" db="EMBL/GenBank/DDBJ databases">
        <title>The Coptis chinensis genome and diversification of protoberbering-type alkaloids.</title>
        <authorList>
            <person name="Wang B."/>
            <person name="Shu S."/>
            <person name="Song C."/>
            <person name="Liu Y."/>
        </authorList>
    </citation>
    <scope>NUCLEOTIDE SEQUENCE [LARGE SCALE GENOMIC DNA]</scope>
    <source>
        <strain evidence="4">HL-2020</strain>
        <tissue evidence="4">Leaf</tissue>
    </source>
</reference>
<dbReference type="EMBL" id="JADFTS010000005">
    <property type="protein sequence ID" value="KAF9604283.1"/>
    <property type="molecule type" value="Genomic_DNA"/>
</dbReference>
<evidence type="ECO:0000256" key="1">
    <source>
        <dbReference type="SAM" id="Coils"/>
    </source>
</evidence>
<accession>A0A835LQG1</accession>
<dbReference type="PANTHER" id="PTHR46354:SF4">
    <property type="entry name" value="PROTEIN DOG1-LIKE 3"/>
    <property type="match status" value="1"/>
</dbReference>
<dbReference type="GO" id="GO:0043565">
    <property type="term" value="F:sequence-specific DNA binding"/>
    <property type="evidence" value="ECO:0007669"/>
    <property type="project" value="InterPro"/>
</dbReference>